<dbReference type="PROSITE" id="PS01057">
    <property type="entry name" value="SAICAR_SYNTHETASE_1"/>
    <property type="match status" value="1"/>
</dbReference>
<evidence type="ECO:0000256" key="3">
    <source>
        <dbReference type="ARBA" id="ARBA00022598"/>
    </source>
</evidence>
<evidence type="ECO:0000256" key="1">
    <source>
        <dbReference type="ARBA" id="ARBA00004672"/>
    </source>
</evidence>
<dbReference type="Gene3D" id="3.30.200.20">
    <property type="entry name" value="Phosphorylase Kinase, domain 1"/>
    <property type="match status" value="1"/>
</dbReference>
<dbReference type="EMBL" id="CP091092">
    <property type="protein sequence ID" value="WFN36083.1"/>
    <property type="molecule type" value="Genomic_DNA"/>
</dbReference>
<accession>A0AAF0FT59</accession>
<evidence type="ECO:0000313" key="10">
    <source>
        <dbReference type="EMBL" id="WFN36083.1"/>
    </source>
</evidence>
<dbReference type="EC" id="6.3.2.6" evidence="8"/>
<dbReference type="InterPro" id="IPR033934">
    <property type="entry name" value="SAICAR_synt_PurC"/>
</dbReference>
<keyword evidence="11" id="KW-1185">Reference proteome</keyword>
<keyword evidence="5 8" id="KW-0658">Purine biosynthesis</keyword>
<comment type="similarity">
    <text evidence="2 8">Belongs to the SAICAR synthetase family.</text>
</comment>
<dbReference type="GO" id="GO:0004639">
    <property type="term" value="F:phosphoribosylaminoimidazolesuccinocarboxamide synthase activity"/>
    <property type="evidence" value="ECO:0007669"/>
    <property type="project" value="UniProtKB-UniRule"/>
</dbReference>
<dbReference type="PANTHER" id="PTHR43599:SF3">
    <property type="entry name" value="SI:DKEY-6E2.2"/>
    <property type="match status" value="1"/>
</dbReference>
<evidence type="ECO:0000256" key="2">
    <source>
        <dbReference type="ARBA" id="ARBA00010190"/>
    </source>
</evidence>
<dbReference type="InterPro" id="IPR028923">
    <property type="entry name" value="SAICAR_synt/ADE2_N"/>
</dbReference>
<dbReference type="InterPro" id="IPR050089">
    <property type="entry name" value="SAICAR_synthetase"/>
</dbReference>
<keyword evidence="3 8" id="KW-0436">Ligase</keyword>
<comment type="catalytic activity">
    <reaction evidence="7 8">
        <text>5-amino-1-(5-phospho-D-ribosyl)imidazole-4-carboxylate + L-aspartate + ATP = (2S)-2-[5-amino-1-(5-phospho-beta-D-ribosyl)imidazole-4-carboxamido]succinate + ADP + phosphate + 2 H(+)</text>
        <dbReference type="Rhea" id="RHEA:22628"/>
        <dbReference type="ChEBI" id="CHEBI:15378"/>
        <dbReference type="ChEBI" id="CHEBI:29991"/>
        <dbReference type="ChEBI" id="CHEBI:30616"/>
        <dbReference type="ChEBI" id="CHEBI:43474"/>
        <dbReference type="ChEBI" id="CHEBI:58443"/>
        <dbReference type="ChEBI" id="CHEBI:77657"/>
        <dbReference type="ChEBI" id="CHEBI:456216"/>
        <dbReference type="EC" id="6.3.2.6"/>
    </reaction>
</comment>
<evidence type="ECO:0000256" key="5">
    <source>
        <dbReference type="ARBA" id="ARBA00022755"/>
    </source>
</evidence>
<dbReference type="CDD" id="cd01415">
    <property type="entry name" value="SAICAR_synt_PurC"/>
    <property type="match status" value="1"/>
</dbReference>
<evidence type="ECO:0000256" key="4">
    <source>
        <dbReference type="ARBA" id="ARBA00022741"/>
    </source>
</evidence>
<dbReference type="InterPro" id="IPR001636">
    <property type="entry name" value="SAICAR_synth"/>
</dbReference>
<organism evidence="10 11">
    <name type="scientific">Methanomicrobium antiquum</name>
    <dbReference type="NCBI Taxonomy" id="487686"/>
    <lineage>
        <taxon>Archaea</taxon>
        <taxon>Methanobacteriati</taxon>
        <taxon>Methanobacteriota</taxon>
        <taxon>Stenosarchaea group</taxon>
        <taxon>Methanomicrobia</taxon>
        <taxon>Methanomicrobiales</taxon>
        <taxon>Methanomicrobiaceae</taxon>
        <taxon>Methanomicrobium</taxon>
    </lineage>
</organism>
<dbReference type="PANTHER" id="PTHR43599">
    <property type="entry name" value="MULTIFUNCTIONAL PROTEIN ADE2"/>
    <property type="match status" value="1"/>
</dbReference>
<evidence type="ECO:0000256" key="6">
    <source>
        <dbReference type="ARBA" id="ARBA00022840"/>
    </source>
</evidence>
<dbReference type="GO" id="GO:0005524">
    <property type="term" value="F:ATP binding"/>
    <property type="evidence" value="ECO:0007669"/>
    <property type="project" value="UniProtKB-KW"/>
</dbReference>
<dbReference type="Proteomes" id="UP001218895">
    <property type="component" value="Chromosome"/>
</dbReference>
<dbReference type="KEGG" id="manq:L1994_07990"/>
<gene>
    <name evidence="8" type="primary">purC</name>
    <name evidence="10" type="ORF">L1994_07990</name>
</gene>
<evidence type="ECO:0000259" key="9">
    <source>
        <dbReference type="Pfam" id="PF01259"/>
    </source>
</evidence>
<dbReference type="PROSITE" id="PS01058">
    <property type="entry name" value="SAICAR_SYNTHETASE_2"/>
    <property type="match status" value="1"/>
</dbReference>
<feature type="domain" description="SAICAR synthetase/ADE2 N-terminal" evidence="9">
    <location>
        <begin position="7"/>
        <end position="230"/>
    </location>
</feature>
<evidence type="ECO:0000256" key="8">
    <source>
        <dbReference type="HAMAP-Rule" id="MF_00137"/>
    </source>
</evidence>
<dbReference type="RefSeq" id="WP_278098922.1">
    <property type="nucleotide sequence ID" value="NZ_CP091092.1"/>
</dbReference>
<dbReference type="GO" id="GO:0009236">
    <property type="term" value="P:cobalamin biosynthetic process"/>
    <property type="evidence" value="ECO:0007669"/>
    <property type="project" value="InterPro"/>
</dbReference>
<dbReference type="NCBIfam" id="TIGR00081">
    <property type="entry name" value="purC"/>
    <property type="match status" value="1"/>
</dbReference>
<sequence length="241" mass="27514">MEKGELIYMGKAKSLYASEKDGELISCFRDDMTAFNGEKKDTFSGKGAYNATVSAFFFDYLEKNGVKTHFVKMLDESTMVVKKMTMIPLEIIARNVAAGSITKKLPFTEGQLLNPPVIVTDYKDDSRGDPSLNDDLILALGLLTKDELLALKETTLKINRLLYDFFDELDLILVDFKIEFGRYGDLILLGDEISMDSMRLWDKDTKESFDKDVYRYNKGNVMDAYGKIVAKIEEWKKEHLK</sequence>
<dbReference type="GO" id="GO:0006189">
    <property type="term" value="P:'de novo' IMP biosynthetic process"/>
    <property type="evidence" value="ECO:0007669"/>
    <property type="project" value="UniProtKB-UniRule"/>
</dbReference>
<proteinExistence type="inferred from homology"/>
<dbReference type="Pfam" id="PF01259">
    <property type="entry name" value="SAICAR_synt"/>
    <property type="match status" value="1"/>
</dbReference>
<protein>
    <recommendedName>
        <fullName evidence="8">Phosphoribosylaminoimidazole-succinocarboxamide synthase</fullName>
        <ecNumber evidence="8">6.3.2.6</ecNumber>
    </recommendedName>
    <alternativeName>
        <fullName evidence="8">SAICAR synthetase</fullName>
    </alternativeName>
</protein>
<dbReference type="InterPro" id="IPR018236">
    <property type="entry name" value="SAICAR_synthetase_CS"/>
</dbReference>
<evidence type="ECO:0000256" key="7">
    <source>
        <dbReference type="ARBA" id="ARBA00048475"/>
    </source>
</evidence>
<name>A0AAF0FT59_9EURY</name>
<dbReference type="HAMAP" id="MF_00137">
    <property type="entry name" value="SAICAR_synth"/>
    <property type="match status" value="1"/>
</dbReference>
<dbReference type="Gene3D" id="3.30.470.20">
    <property type="entry name" value="ATP-grasp fold, B domain"/>
    <property type="match status" value="1"/>
</dbReference>
<dbReference type="AlphaFoldDB" id="A0AAF0FT59"/>
<keyword evidence="4 8" id="KW-0547">Nucleotide-binding</keyword>
<keyword evidence="6 8" id="KW-0067">ATP-binding</keyword>
<dbReference type="SUPFAM" id="SSF56104">
    <property type="entry name" value="SAICAR synthase-like"/>
    <property type="match status" value="1"/>
</dbReference>
<evidence type="ECO:0000313" key="11">
    <source>
        <dbReference type="Proteomes" id="UP001218895"/>
    </source>
</evidence>
<dbReference type="GeneID" id="79950330"/>
<comment type="pathway">
    <text evidence="1 8">Purine metabolism; IMP biosynthesis via de novo pathway; 5-amino-1-(5-phospho-D-ribosyl)imidazole-4-carboxamide from 5-amino-1-(5-phospho-D-ribosyl)imidazole-4-carboxylate: step 1/2.</text>
</comment>
<reference evidence="10" key="1">
    <citation type="submission" date="2022-01" db="EMBL/GenBank/DDBJ databases">
        <title>Complete genome of Methanomicrobium antiquum DSM 21220.</title>
        <authorList>
            <person name="Chen S.-C."/>
            <person name="You Y.-T."/>
            <person name="Zhou Y.-Z."/>
            <person name="Lai M.-C."/>
        </authorList>
    </citation>
    <scope>NUCLEOTIDE SEQUENCE</scope>
    <source>
        <strain evidence="10">DSM 21220</strain>
    </source>
</reference>